<keyword evidence="1" id="KW-0472">Membrane</keyword>
<reference evidence="2 3" key="1">
    <citation type="submission" date="2024-01" db="EMBL/GenBank/DDBJ databases">
        <title>The genomes of 5 underutilized Papilionoideae crops provide insights into root nodulation and disease resistanc.</title>
        <authorList>
            <person name="Jiang F."/>
        </authorList>
    </citation>
    <scope>NUCLEOTIDE SEQUENCE [LARGE SCALE GENOMIC DNA]</scope>
    <source>
        <strain evidence="2">JINMINGXINNONG_FW02</strain>
        <tissue evidence="2">Leaves</tissue>
    </source>
</reference>
<keyword evidence="1" id="KW-1133">Transmembrane helix</keyword>
<dbReference type="PROSITE" id="PS51257">
    <property type="entry name" value="PROKAR_LIPOPROTEIN"/>
    <property type="match status" value="1"/>
</dbReference>
<proteinExistence type="predicted"/>
<comment type="caution">
    <text evidence="2">The sequence shown here is derived from an EMBL/GenBank/DDBJ whole genome shotgun (WGS) entry which is preliminary data.</text>
</comment>
<sequence length="152" mass="17719">MSSSEMKGRAWHGAFLAVIAWFTSCIRCSIVEEYADFVRGRYANARWFCGIVKTFSSLLAYDGFDVEGGWIFYFAYQASFLQMLCLNMLHIYVAKLDELQPMNSGQQTTLNSYCKLRKDTDVLVMYNSCLWRGRVMITFWYEDLTIKKEARP</sequence>
<name>A0AAN9M312_PHACN</name>
<dbReference type="AlphaFoldDB" id="A0AAN9M312"/>
<dbReference type="Proteomes" id="UP001374584">
    <property type="component" value="Unassembled WGS sequence"/>
</dbReference>
<protein>
    <submittedName>
        <fullName evidence="2">Uncharacterized protein</fullName>
    </submittedName>
</protein>
<evidence type="ECO:0000313" key="3">
    <source>
        <dbReference type="Proteomes" id="UP001374584"/>
    </source>
</evidence>
<evidence type="ECO:0000313" key="2">
    <source>
        <dbReference type="EMBL" id="KAK7347275.1"/>
    </source>
</evidence>
<keyword evidence="1" id="KW-0812">Transmembrane</keyword>
<dbReference type="EMBL" id="JAYMYR010000008">
    <property type="protein sequence ID" value="KAK7347275.1"/>
    <property type="molecule type" value="Genomic_DNA"/>
</dbReference>
<gene>
    <name evidence="2" type="ORF">VNO80_21803</name>
</gene>
<keyword evidence="3" id="KW-1185">Reference proteome</keyword>
<accession>A0AAN9M312</accession>
<evidence type="ECO:0000256" key="1">
    <source>
        <dbReference type="SAM" id="Phobius"/>
    </source>
</evidence>
<organism evidence="2 3">
    <name type="scientific">Phaseolus coccineus</name>
    <name type="common">Scarlet runner bean</name>
    <name type="synonym">Phaseolus multiflorus</name>
    <dbReference type="NCBI Taxonomy" id="3886"/>
    <lineage>
        <taxon>Eukaryota</taxon>
        <taxon>Viridiplantae</taxon>
        <taxon>Streptophyta</taxon>
        <taxon>Embryophyta</taxon>
        <taxon>Tracheophyta</taxon>
        <taxon>Spermatophyta</taxon>
        <taxon>Magnoliopsida</taxon>
        <taxon>eudicotyledons</taxon>
        <taxon>Gunneridae</taxon>
        <taxon>Pentapetalae</taxon>
        <taxon>rosids</taxon>
        <taxon>fabids</taxon>
        <taxon>Fabales</taxon>
        <taxon>Fabaceae</taxon>
        <taxon>Papilionoideae</taxon>
        <taxon>50 kb inversion clade</taxon>
        <taxon>NPAAA clade</taxon>
        <taxon>indigoferoid/millettioid clade</taxon>
        <taxon>Phaseoleae</taxon>
        <taxon>Phaseolus</taxon>
    </lineage>
</organism>
<feature type="transmembrane region" description="Helical" evidence="1">
    <location>
        <begin position="70"/>
        <end position="93"/>
    </location>
</feature>